<dbReference type="AlphaFoldDB" id="A2C9W8"/>
<feature type="transmembrane region" description="Helical" evidence="1">
    <location>
        <begin position="20"/>
        <end position="36"/>
    </location>
</feature>
<evidence type="ECO:0000256" key="1">
    <source>
        <dbReference type="SAM" id="Phobius"/>
    </source>
</evidence>
<feature type="transmembrane region" description="Helical" evidence="1">
    <location>
        <begin position="48"/>
        <end position="67"/>
    </location>
</feature>
<evidence type="ECO:0000313" key="2">
    <source>
        <dbReference type="EMBL" id="ABM78278.1"/>
    </source>
</evidence>
<name>A2C9W8_PROM3</name>
<reference evidence="2 3" key="1">
    <citation type="journal article" date="2007" name="PLoS Genet.">
        <title>Patterns and implications of gene gain and loss in the evolution of Prochlorococcus.</title>
        <authorList>
            <person name="Kettler G.C."/>
            <person name="Martiny A.C."/>
            <person name="Huang K."/>
            <person name="Zucker J."/>
            <person name="Coleman M.L."/>
            <person name="Rodrigue S."/>
            <person name="Chen F."/>
            <person name="Lapidus A."/>
            <person name="Ferriera S."/>
            <person name="Johnson J."/>
            <person name="Steglich C."/>
            <person name="Church G.M."/>
            <person name="Richardson P."/>
            <person name="Chisholm S.W."/>
        </authorList>
    </citation>
    <scope>NUCLEOTIDE SEQUENCE [LARGE SCALE GENOMIC DNA]</scope>
    <source>
        <strain evidence="2 3">MIT 9303</strain>
    </source>
</reference>
<dbReference type="PANTHER" id="PTHR35473">
    <property type="entry name" value="1-ACYL-SN-GLYCEROL-3-PHOSPHATE ACYLTRANSFERASE"/>
    <property type="match status" value="1"/>
</dbReference>
<keyword evidence="1" id="KW-0472">Membrane</keyword>
<keyword evidence="1" id="KW-1133">Transmembrane helix</keyword>
<dbReference type="Pfam" id="PF12159">
    <property type="entry name" value="DUF3593"/>
    <property type="match status" value="1"/>
</dbReference>
<dbReference type="PANTHER" id="PTHR35473:SF3">
    <property type="entry name" value="1-ACYL-SN-GLYCEROL-3-PHOSPHATE ACYLTRANSFERASE"/>
    <property type="match status" value="1"/>
</dbReference>
<organism evidence="2 3">
    <name type="scientific">Prochlorococcus marinus (strain MIT 9303)</name>
    <dbReference type="NCBI Taxonomy" id="59922"/>
    <lineage>
        <taxon>Bacteria</taxon>
        <taxon>Bacillati</taxon>
        <taxon>Cyanobacteriota</taxon>
        <taxon>Cyanophyceae</taxon>
        <taxon>Synechococcales</taxon>
        <taxon>Prochlorococcaceae</taxon>
        <taxon>Prochlorococcus</taxon>
    </lineage>
</organism>
<dbReference type="Proteomes" id="UP000002274">
    <property type="component" value="Chromosome"/>
</dbReference>
<dbReference type="KEGG" id="pmf:P9303_15341"/>
<dbReference type="STRING" id="59922.P9303_15341"/>
<accession>A2C9W8</accession>
<proteinExistence type="predicted"/>
<dbReference type="EMBL" id="CP000554">
    <property type="protein sequence ID" value="ABM78278.1"/>
    <property type="molecule type" value="Genomic_DNA"/>
</dbReference>
<dbReference type="HOGENOM" id="CLU_162320_0_0_3"/>
<evidence type="ECO:0000313" key="3">
    <source>
        <dbReference type="Proteomes" id="UP000002274"/>
    </source>
</evidence>
<sequence length="112" mass="12465">MIFATSTEILNALIDMDPGPLYGLSLIPYLGFLWWAQQSKSLPRLSIWGFRLTLLFVFMTIIFAILADQIYGLELVEVDAFHGAAEAFLVLSDALVVLGFIRAAQQQVVKNS</sequence>
<protein>
    <recommendedName>
        <fullName evidence="4">DUF3593 domain-containing protein</fullName>
    </recommendedName>
</protein>
<evidence type="ECO:0008006" key="4">
    <source>
        <dbReference type="Google" id="ProtNLM"/>
    </source>
</evidence>
<keyword evidence="1" id="KW-0812">Transmembrane</keyword>
<feature type="transmembrane region" description="Helical" evidence="1">
    <location>
        <begin position="87"/>
        <end position="104"/>
    </location>
</feature>
<gene>
    <name evidence="2" type="ordered locus">P9303_15341</name>
</gene>
<dbReference type="InterPro" id="IPR021995">
    <property type="entry name" value="DUF3593"/>
</dbReference>
<dbReference type="BioCyc" id="PMAR59922:G1G80-1331-MONOMER"/>
<dbReference type="RefSeq" id="WP_011826170.1">
    <property type="nucleotide sequence ID" value="NC_008820.1"/>
</dbReference>